<dbReference type="SUPFAM" id="SSF52833">
    <property type="entry name" value="Thioredoxin-like"/>
    <property type="match status" value="2"/>
</dbReference>
<dbReference type="GO" id="GO:0005829">
    <property type="term" value="C:cytosol"/>
    <property type="evidence" value="ECO:0007669"/>
    <property type="project" value="TreeGrafter"/>
</dbReference>
<dbReference type="InterPro" id="IPR036249">
    <property type="entry name" value="Thioredoxin-like_sf"/>
</dbReference>
<protein>
    <submittedName>
        <fullName evidence="6">Glutaredoxin</fullName>
    </submittedName>
</protein>
<comment type="caution">
    <text evidence="6">The sequence shown here is derived from an EMBL/GenBank/DDBJ whole genome shotgun (WGS) entry which is preliminary data.</text>
</comment>
<dbReference type="AlphaFoldDB" id="A0A066VJI5"/>
<dbReference type="Pfam" id="PF00462">
    <property type="entry name" value="Glutaredoxin"/>
    <property type="match status" value="1"/>
</dbReference>
<gene>
    <name evidence="6" type="ORF">K437DRAFT_249293</name>
</gene>
<evidence type="ECO:0000313" key="7">
    <source>
        <dbReference type="Proteomes" id="UP000027361"/>
    </source>
</evidence>
<dbReference type="InterPro" id="IPR002109">
    <property type="entry name" value="Glutaredoxin"/>
</dbReference>
<evidence type="ECO:0000313" key="6">
    <source>
        <dbReference type="EMBL" id="KDN41862.1"/>
    </source>
</evidence>
<dbReference type="FunFam" id="3.40.30.10:FF:000092">
    <property type="entry name" value="Monothiol glutaredoxin"/>
    <property type="match status" value="1"/>
</dbReference>
<evidence type="ECO:0000259" key="5">
    <source>
        <dbReference type="PROSITE" id="PS51352"/>
    </source>
</evidence>
<dbReference type="GO" id="GO:0015036">
    <property type="term" value="F:disulfide oxidoreductase activity"/>
    <property type="evidence" value="ECO:0007669"/>
    <property type="project" value="UniProtKB-ARBA"/>
</dbReference>
<dbReference type="GO" id="GO:0051537">
    <property type="term" value="F:2 iron, 2 sulfur cluster binding"/>
    <property type="evidence" value="ECO:0007669"/>
    <property type="project" value="TreeGrafter"/>
</dbReference>
<evidence type="ECO:0000256" key="4">
    <source>
        <dbReference type="SAM" id="MobiDB-lite"/>
    </source>
</evidence>
<keyword evidence="2" id="KW-0408">Iron</keyword>
<dbReference type="GO" id="GO:0046872">
    <property type="term" value="F:metal ion binding"/>
    <property type="evidence" value="ECO:0007669"/>
    <property type="project" value="UniProtKB-KW"/>
</dbReference>
<dbReference type="CDD" id="cd03028">
    <property type="entry name" value="GRX_PICOT_like"/>
    <property type="match status" value="1"/>
</dbReference>
<dbReference type="PANTHER" id="PTHR10293:SF73">
    <property type="entry name" value="GLUTAREDOXIN-3"/>
    <property type="match status" value="1"/>
</dbReference>
<name>A0A066VJI5_TILAU</name>
<feature type="domain" description="Thioredoxin" evidence="5">
    <location>
        <begin position="1"/>
        <end position="112"/>
    </location>
</feature>
<dbReference type="GeneID" id="25263319"/>
<dbReference type="STRING" id="1037660.A0A066VJI5"/>
<dbReference type="PROSITE" id="PS51354">
    <property type="entry name" value="GLUTAREDOXIN_2"/>
    <property type="match status" value="1"/>
</dbReference>
<dbReference type="PROSITE" id="PS51352">
    <property type="entry name" value="THIOREDOXIN_2"/>
    <property type="match status" value="1"/>
</dbReference>
<keyword evidence="3" id="KW-0411">Iron-sulfur</keyword>
<dbReference type="PANTHER" id="PTHR10293">
    <property type="entry name" value="GLUTAREDOXIN FAMILY MEMBER"/>
    <property type="match status" value="1"/>
</dbReference>
<dbReference type="Proteomes" id="UP000027361">
    <property type="component" value="Unassembled WGS sequence"/>
</dbReference>
<dbReference type="GO" id="GO:0005634">
    <property type="term" value="C:nucleus"/>
    <property type="evidence" value="ECO:0007669"/>
    <property type="project" value="TreeGrafter"/>
</dbReference>
<dbReference type="EMBL" id="JMSN01000075">
    <property type="protein sequence ID" value="KDN41862.1"/>
    <property type="molecule type" value="Genomic_DNA"/>
</dbReference>
<organism evidence="6 7">
    <name type="scientific">Tilletiaria anomala (strain ATCC 24038 / CBS 436.72 / UBC 951)</name>
    <dbReference type="NCBI Taxonomy" id="1037660"/>
    <lineage>
        <taxon>Eukaryota</taxon>
        <taxon>Fungi</taxon>
        <taxon>Dikarya</taxon>
        <taxon>Basidiomycota</taxon>
        <taxon>Ustilaginomycotina</taxon>
        <taxon>Exobasidiomycetes</taxon>
        <taxon>Georgefischeriales</taxon>
        <taxon>Tilletiariaceae</taxon>
        <taxon>Tilletiaria</taxon>
    </lineage>
</organism>
<evidence type="ECO:0000256" key="2">
    <source>
        <dbReference type="ARBA" id="ARBA00023004"/>
    </source>
</evidence>
<dbReference type="CDD" id="cd02984">
    <property type="entry name" value="TRX_PICOT"/>
    <property type="match status" value="1"/>
</dbReference>
<evidence type="ECO:0000256" key="3">
    <source>
        <dbReference type="ARBA" id="ARBA00023014"/>
    </source>
</evidence>
<dbReference type="InterPro" id="IPR033658">
    <property type="entry name" value="GRX_PICOT-like"/>
</dbReference>
<dbReference type="HOGENOM" id="CLU_026126_12_0_1"/>
<dbReference type="InterPro" id="IPR004480">
    <property type="entry name" value="Monothiol_GRX-rel"/>
</dbReference>
<proteinExistence type="predicted"/>
<dbReference type="RefSeq" id="XP_013241863.1">
    <property type="nucleotide sequence ID" value="XM_013386409.1"/>
</dbReference>
<dbReference type="Gene3D" id="3.40.30.10">
    <property type="entry name" value="Glutaredoxin"/>
    <property type="match status" value="2"/>
</dbReference>
<accession>A0A066VJI5</accession>
<dbReference type="OMA" id="WAEPCKT"/>
<feature type="region of interest" description="Disordered" evidence="4">
    <location>
        <begin position="131"/>
        <end position="170"/>
    </location>
</feature>
<dbReference type="FunCoup" id="A0A066VJI5">
    <property type="interactions" value="379"/>
</dbReference>
<dbReference type="InterPro" id="IPR013766">
    <property type="entry name" value="Thioredoxin_domain"/>
</dbReference>
<reference evidence="6 7" key="1">
    <citation type="submission" date="2014-05" db="EMBL/GenBank/DDBJ databases">
        <title>Draft genome sequence of a rare smut relative, Tilletiaria anomala UBC 951.</title>
        <authorList>
            <consortium name="DOE Joint Genome Institute"/>
            <person name="Toome M."/>
            <person name="Kuo A."/>
            <person name="Henrissat B."/>
            <person name="Lipzen A."/>
            <person name="Tritt A."/>
            <person name="Yoshinaga Y."/>
            <person name="Zane M."/>
            <person name="Barry K."/>
            <person name="Grigoriev I.V."/>
            <person name="Spatafora J.W."/>
            <person name="Aimea M.C."/>
        </authorList>
    </citation>
    <scope>NUCLEOTIDE SEQUENCE [LARGE SCALE GENOMIC DNA]</scope>
    <source>
        <strain evidence="6 7">UBC 951</strain>
    </source>
</reference>
<sequence length="276" mass="29483">MTVTTGAPIEITSPEQFTSIMESDLNRVTLLNFWASWAEPCKQMNEIVVEIAAKNPQIAVLNVEAEAQPDVSESFDIDSVPSFVLLRGHTLLSRISGANASALRAAVASYASAPHSSARIVAGGAASSTTAAPRAAPSTYAPSTAVGPSSGPATGSVGQHSLDEDVPVETEEEIEERCKALMKRSKLLVLMKGSPDRPRCGFSQKTVNLLREQAVEFDHYDILEDEGVRQGMKKLNDWPTFPQIIVNGELIGGLDILKASLSHSIGVLHAPLLIQL</sequence>
<keyword evidence="1" id="KW-0479">Metal-binding</keyword>
<keyword evidence="7" id="KW-1185">Reference proteome</keyword>
<dbReference type="OrthoDB" id="415696at2759"/>
<dbReference type="Pfam" id="PF00085">
    <property type="entry name" value="Thioredoxin"/>
    <property type="match status" value="1"/>
</dbReference>
<dbReference type="GO" id="GO:0006879">
    <property type="term" value="P:intracellular iron ion homeostasis"/>
    <property type="evidence" value="ECO:0007669"/>
    <property type="project" value="TreeGrafter"/>
</dbReference>
<dbReference type="InParanoid" id="A0A066VJI5"/>
<evidence type="ECO:0000256" key="1">
    <source>
        <dbReference type="ARBA" id="ARBA00022723"/>
    </source>
</evidence>
<feature type="compositionally biased region" description="Low complexity" evidence="4">
    <location>
        <begin position="131"/>
        <end position="145"/>
    </location>
</feature>